<feature type="region of interest" description="Disordered" evidence="1">
    <location>
        <begin position="232"/>
        <end position="257"/>
    </location>
</feature>
<protein>
    <submittedName>
        <fullName evidence="2">Uncharacterized protein</fullName>
    </submittedName>
</protein>
<feature type="compositionally biased region" description="Low complexity" evidence="1">
    <location>
        <begin position="18"/>
        <end position="27"/>
    </location>
</feature>
<comment type="caution">
    <text evidence="2">The sequence shown here is derived from an EMBL/GenBank/DDBJ whole genome shotgun (WGS) entry which is preliminary data.</text>
</comment>
<evidence type="ECO:0000256" key="1">
    <source>
        <dbReference type="SAM" id="MobiDB-lite"/>
    </source>
</evidence>
<accession>A0AAN6JY03</accession>
<feature type="compositionally biased region" description="Polar residues" evidence="1">
    <location>
        <begin position="1"/>
        <end position="17"/>
    </location>
</feature>
<evidence type="ECO:0000313" key="2">
    <source>
        <dbReference type="EMBL" id="KAK0551152.1"/>
    </source>
</evidence>
<sequence>MINTASSGLSSPFTLAHQQPQEEQPAAFGAVSHSNAFNSASSMNIHIPSHPAPSTPFKSATRKRSRDDLDEDDAMINDDVSRPTLSNHHKLSTPRSAIGNPTLAQWVELDPHTNHTTLASLGLLPSANGGVNGNANLFSTTTPSTASSFSFHQGASYTATSAGTPAMTGSPSSFFSEVTGGMPPTPSDSHSMLPHQQAQHQRQGPNAAGYFGSSHEKQSQFAGILEPQLGLTGADVSMDDGVNGSGEQKPSSHGPWCKSIPQLSVRADGTGSELWALCRDCGAFDKVNPTPLQTVNMAYSP</sequence>
<dbReference type="EMBL" id="JAPDMZ010000081">
    <property type="protein sequence ID" value="KAK0551152.1"/>
    <property type="molecule type" value="Genomic_DNA"/>
</dbReference>
<feature type="compositionally biased region" description="Polar residues" evidence="1">
    <location>
        <begin position="187"/>
        <end position="204"/>
    </location>
</feature>
<evidence type="ECO:0000313" key="3">
    <source>
        <dbReference type="Proteomes" id="UP001176517"/>
    </source>
</evidence>
<gene>
    <name evidence="2" type="ORF">OC846_003392</name>
</gene>
<proteinExistence type="predicted"/>
<keyword evidence="3" id="KW-1185">Reference proteome</keyword>
<feature type="region of interest" description="Disordered" evidence="1">
    <location>
        <begin position="41"/>
        <end position="96"/>
    </location>
</feature>
<reference evidence="2" key="1">
    <citation type="journal article" date="2023" name="PhytoFront">
        <title>Draft Genome Resources of Seven Strains of Tilletia horrida, Causal Agent of Kernel Smut of Rice.</title>
        <authorList>
            <person name="Khanal S."/>
            <person name="Antony Babu S."/>
            <person name="Zhou X.G."/>
        </authorList>
    </citation>
    <scope>NUCLEOTIDE SEQUENCE</scope>
    <source>
        <strain evidence="2">TX6</strain>
    </source>
</reference>
<feature type="region of interest" description="Disordered" evidence="1">
    <location>
        <begin position="1"/>
        <end position="27"/>
    </location>
</feature>
<dbReference type="AlphaFoldDB" id="A0AAN6JY03"/>
<name>A0AAN6JY03_9BASI</name>
<feature type="region of interest" description="Disordered" evidence="1">
    <location>
        <begin position="174"/>
        <end position="208"/>
    </location>
</feature>
<organism evidence="2 3">
    <name type="scientific">Tilletia horrida</name>
    <dbReference type="NCBI Taxonomy" id="155126"/>
    <lineage>
        <taxon>Eukaryota</taxon>
        <taxon>Fungi</taxon>
        <taxon>Dikarya</taxon>
        <taxon>Basidiomycota</taxon>
        <taxon>Ustilaginomycotina</taxon>
        <taxon>Exobasidiomycetes</taxon>
        <taxon>Tilletiales</taxon>
        <taxon>Tilletiaceae</taxon>
        <taxon>Tilletia</taxon>
    </lineage>
</organism>
<dbReference type="Proteomes" id="UP001176517">
    <property type="component" value="Unassembled WGS sequence"/>
</dbReference>